<dbReference type="Gene3D" id="1.20.5.4820">
    <property type="match status" value="1"/>
</dbReference>
<protein>
    <recommendedName>
        <fullName evidence="2">Myosin motor domain-containing protein</fullName>
    </recommendedName>
</protein>
<sequence>MAALCRELLASLASSVAFEPRAAKALLADGVRYGRTKLFLRRPLISALDALRDVRLKAMDRMAVKCQALFRGYALRKEMREMWEGFLRLQAAWRAVLYRQAWLRRARAVRVIQRHAKAWLTWRWYQAVKDATVVVQRWFHKQAARLRWTHQRRGLRLFHSLARGWVVRRHVLLMLRAVVTLQRSARDFLVRNRAYWDQVRAVDRKSVV</sequence>
<dbReference type="SUPFAM" id="SSF52540">
    <property type="entry name" value="P-loop containing nucleoside triphosphate hydrolases"/>
    <property type="match status" value="1"/>
</dbReference>
<dbReference type="InterPro" id="IPR027417">
    <property type="entry name" value="P-loop_NTPase"/>
</dbReference>
<gene>
    <name evidence="1" type="ORF">BSP0115_LOCUS3093</name>
</gene>
<accession>A0A7S1C5C8</accession>
<dbReference type="SMART" id="SM00015">
    <property type="entry name" value="IQ"/>
    <property type="match status" value="4"/>
</dbReference>
<dbReference type="EMBL" id="HBFS01004616">
    <property type="protein sequence ID" value="CAD8909889.1"/>
    <property type="molecule type" value="Transcribed_RNA"/>
</dbReference>
<dbReference type="Pfam" id="PF00612">
    <property type="entry name" value="IQ"/>
    <property type="match status" value="1"/>
</dbReference>
<evidence type="ECO:0000313" key="1">
    <source>
        <dbReference type="EMBL" id="CAD8909889.1"/>
    </source>
</evidence>
<reference evidence="1" key="1">
    <citation type="submission" date="2021-01" db="EMBL/GenBank/DDBJ databases">
        <authorList>
            <person name="Corre E."/>
            <person name="Pelletier E."/>
            <person name="Niang G."/>
            <person name="Scheremetjew M."/>
            <person name="Finn R."/>
            <person name="Kale V."/>
            <person name="Holt S."/>
            <person name="Cochrane G."/>
            <person name="Meng A."/>
            <person name="Brown T."/>
            <person name="Cohen L."/>
        </authorList>
    </citation>
    <scope>NUCLEOTIDE SEQUENCE</scope>
    <source>
        <strain evidence="1">Ms1</strain>
    </source>
</reference>
<dbReference type="AlphaFoldDB" id="A0A7S1C5C8"/>
<proteinExistence type="predicted"/>
<dbReference type="PROSITE" id="PS50096">
    <property type="entry name" value="IQ"/>
    <property type="match status" value="1"/>
</dbReference>
<organism evidence="1">
    <name type="scientific">Bicosoecida sp. CB-2014</name>
    <dbReference type="NCBI Taxonomy" id="1486930"/>
    <lineage>
        <taxon>Eukaryota</taxon>
        <taxon>Sar</taxon>
        <taxon>Stramenopiles</taxon>
        <taxon>Bigyra</taxon>
        <taxon>Opalozoa</taxon>
        <taxon>Bicosoecida</taxon>
    </lineage>
</organism>
<dbReference type="Gene3D" id="1.20.5.190">
    <property type="match status" value="1"/>
</dbReference>
<dbReference type="InterPro" id="IPR000048">
    <property type="entry name" value="IQ_motif_EF-hand-BS"/>
</dbReference>
<name>A0A7S1C5C8_9STRA</name>
<evidence type="ECO:0008006" key="2">
    <source>
        <dbReference type="Google" id="ProtNLM"/>
    </source>
</evidence>